<proteinExistence type="predicted"/>
<dbReference type="Pfam" id="PF09838">
    <property type="entry name" value="DUF2065"/>
    <property type="match status" value="1"/>
</dbReference>
<dbReference type="PANTHER" id="PTHR38602:SF1">
    <property type="entry name" value="INNER MEMBRANE PROTEIN"/>
    <property type="match status" value="1"/>
</dbReference>
<keyword evidence="1" id="KW-0812">Transmembrane</keyword>
<keyword evidence="3" id="KW-1185">Reference proteome</keyword>
<evidence type="ECO:0000313" key="2">
    <source>
        <dbReference type="EMBL" id="MCW2306997.1"/>
    </source>
</evidence>
<keyword evidence="1" id="KW-0472">Membrane</keyword>
<dbReference type="Proteomes" id="UP001209755">
    <property type="component" value="Unassembled WGS sequence"/>
</dbReference>
<evidence type="ECO:0000313" key="3">
    <source>
        <dbReference type="Proteomes" id="UP001209755"/>
    </source>
</evidence>
<name>A0ABT3H9C2_9HYPH</name>
<dbReference type="PANTHER" id="PTHR38602">
    <property type="entry name" value="INNER MEMBRANE PROTEIN-RELATED"/>
    <property type="match status" value="1"/>
</dbReference>
<dbReference type="EMBL" id="JAOQNS010000003">
    <property type="protein sequence ID" value="MCW2306997.1"/>
    <property type="molecule type" value="Genomic_DNA"/>
</dbReference>
<gene>
    <name evidence="2" type="ORF">M2319_001319</name>
</gene>
<dbReference type="RefSeq" id="WP_264600653.1">
    <property type="nucleotide sequence ID" value="NZ_JAOQNS010000003.1"/>
</dbReference>
<accession>A0ABT3H9C2</accession>
<reference evidence="3" key="1">
    <citation type="submission" date="2023-07" db="EMBL/GenBank/DDBJ databases">
        <title>Genome sequencing of Purple Non-Sulfur Bacteria from various extreme environments.</title>
        <authorList>
            <person name="Mayer M."/>
        </authorList>
    </citation>
    <scope>NUCLEOTIDE SEQUENCE [LARGE SCALE GENOMIC DNA]</scope>
    <source>
        <strain evidence="3">DSM 17935</strain>
    </source>
</reference>
<sequence length="61" mass="6515">MSDLFVALGLVLAIEGTFYALAPGTLKELMRQMQDVPEQTLRTGGIIAIAAGLVVVWLVRG</sequence>
<evidence type="ECO:0000256" key="1">
    <source>
        <dbReference type="SAM" id="Phobius"/>
    </source>
</evidence>
<keyword evidence="1" id="KW-1133">Transmembrane helix</keyword>
<organism evidence="2 3">
    <name type="scientific">Rhodobium gokarnense</name>
    <dbReference type="NCBI Taxonomy" id="364296"/>
    <lineage>
        <taxon>Bacteria</taxon>
        <taxon>Pseudomonadati</taxon>
        <taxon>Pseudomonadota</taxon>
        <taxon>Alphaproteobacteria</taxon>
        <taxon>Hyphomicrobiales</taxon>
        <taxon>Rhodobiaceae</taxon>
        <taxon>Rhodobium</taxon>
    </lineage>
</organism>
<feature type="transmembrane region" description="Helical" evidence="1">
    <location>
        <begin position="40"/>
        <end position="59"/>
    </location>
</feature>
<protein>
    <submittedName>
        <fullName evidence="2">Uncharacterized protein YjeT (DUF2065 family)</fullName>
    </submittedName>
</protein>
<comment type="caution">
    <text evidence="2">The sequence shown here is derived from an EMBL/GenBank/DDBJ whole genome shotgun (WGS) entry which is preliminary data.</text>
</comment>
<dbReference type="InterPro" id="IPR019201">
    <property type="entry name" value="DUF2065"/>
</dbReference>